<dbReference type="AlphaFoldDB" id="A0A1E5QN15"/>
<organism evidence="1">
    <name type="scientific">Desertifilum tharense IPPAS B-1220</name>
    <dbReference type="NCBI Taxonomy" id="1781255"/>
    <lineage>
        <taxon>Bacteria</taxon>
        <taxon>Bacillati</taxon>
        <taxon>Cyanobacteriota</taxon>
        <taxon>Cyanophyceae</taxon>
        <taxon>Desertifilales</taxon>
        <taxon>Desertifilaceae</taxon>
        <taxon>Desertifilum</taxon>
    </lineage>
</organism>
<gene>
    <name evidence="1" type="ORF">BH720_05805</name>
</gene>
<accession>A0A1E5QN15</accession>
<protein>
    <submittedName>
        <fullName evidence="1">Uncharacterized protein</fullName>
    </submittedName>
</protein>
<comment type="caution">
    <text evidence="1">The sequence shown here is derived from an EMBL/GenBank/DDBJ whole genome shotgun (WGS) entry which is preliminary data.</text>
</comment>
<dbReference type="RefSeq" id="WP_069966230.1">
    <property type="nucleotide sequence ID" value="NZ_CM124774.1"/>
</dbReference>
<proteinExistence type="predicted"/>
<dbReference type="OrthoDB" id="573945at2"/>
<dbReference type="EMBL" id="MJGC01000041">
    <property type="protein sequence ID" value="OEJ76072.1"/>
    <property type="molecule type" value="Genomic_DNA"/>
</dbReference>
<reference evidence="1" key="1">
    <citation type="submission" date="2016-09" db="EMBL/GenBank/DDBJ databases">
        <title>Draft genome of thermotolerant cyanobacterium Desertifilum sp. strain IPPAS B-1220.</title>
        <authorList>
            <person name="Sinetova M.A."/>
            <person name="Bolakhan K."/>
            <person name="Zayadan B.K."/>
            <person name="Mironov K.S."/>
            <person name="Ustinova V."/>
            <person name="Kupriyanova E.V."/>
            <person name="Sidorov R.A."/>
            <person name="Skrypnik A.N."/>
            <person name="Gogoleva N.E."/>
            <person name="Gogolev Y.V."/>
            <person name="Los D.A."/>
        </authorList>
    </citation>
    <scope>NUCLEOTIDE SEQUENCE [LARGE SCALE GENOMIC DNA]</scope>
    <source>
        <strain evidence="1">IPPAS B-1220</strain>
    </source>
</reference>
<name>A0A1E5QN15_9CYAN</name>
<sequence>MKLYADRVTDLKPLSFSGGMRLFQPQFPARPEVSPNQWVKLTQPLSDYSDDEALLLCQQSATEWVVWIPGYGEAIVHQSEFC</sequence>
<evidence type="ECO:0000313" key="1">
    <source>
        <dbReference type="EMBL" id="OEJ76072.1"/>
    </source>
</evidence>